<accession>A0A3C1KNZ6</accession>
<dbReference type="Proteomes" id="UP000259273">
    <property type="component" value="Unassembled WGS sequence"/>
</dbReference>
<evidence type="ECO:0000313" key="2">
    <source>
        <dbReference type="EMBL" id="HAN28397.1"/>
    </source>
</evidence>
<organism evidence="2 3">
    <name type="scientific">Haliea salexigens</name>
    <dbReference type="NCBI Taxonomy" id="287487"/>
    <lineage>
        <taxon>Bacteria</taxon>
        <taxon>Pseudomonadati</taxon>
        <taxon>Pseudomonadota</taxon>
        <taxon>Gammaproteobacteria</taxon>
        <taxon>Cellvibrionales</taxon>
        <taxon>Halieaceae</taxon>
        <taxon>Haliea</taxon>
    </lineage>
</organism>
<reference evidence="2 3" key="1">
    <citation type="journal article" date="2018" name="Nat. Biotechnol.">
        <title>A standardized bacterial taxonomy based on genome phylogeny substantially revises the tree of life.</title>
        <authorList>
            <person name="Parks D.H."/>
            <person name="Chuvochina M."/>
            <person name="Waite D.W."/>
            <person name="Rinke C."/>
            <person name="Skarshewski A."/>
            <person name="Chaumeil P.A."/>
            <person name="Hugenholtz P."/>
        </authorList>
    </citation>
    <scope>NUCLEOTIDE SEQUENCE [LARGE SCALE GENOMIC DNA]</scope>
    <source>
        <strain evidence="2">UBA9158</strain>
    </source>
</reference>
<dbReference type="Pfam" id="PF00884">
    <property type="entry name" value="Sulfatase"/>
    <property type="match status" value="1"/>
</dbReference>
<sequence length="246" mass="28061">VGTLLAKLDELGVADNTIVIYTTDNGVHYNQWPDAGITPFRGEKNTNWEGGFRVPAIVRWPGEVAANSISNEIMSHLDWVPTLMAAAGDPDIKADLLDGHRAGGKTYKVHLDGYNFLPYLTGEVQEGPRKLFFYASDDGDLLAVRDGDWKLVFAEQRANRFDVWRDPFVQLRIPKIFNLRQDPFERADTDSNMYNRWWDKKIAARGIPGAILVRQFLASFQEFPPRQRPASFTIDQEMERFREGAR</sequence>
<feature type="non-terminal residue" evidence="2">
    <location>
        <position position="1"/>
    </location>
</feature>
<feature type="domain" description="Sulfatase N-terminal" evidence="1">
    <location>
        <begin position="1"/>
        <end position="88"/>
    </location>
</feature>
<dbReference type="Gene3D" id="3.40.720.10">
    <property type="entry name" value="Alkaline Phosphatase, subunit A"/>
    <property type="match status" value="1"/>
</dbReference>
<proteinExistence type="predicted"/>
<evidence type="ECO:0000259" key="1">
    <source>
        <dbReference type="Pfam" id="PF00884"/>
    </source>
</evidence>
<dbReference type="EMBL" id="DMND01000162">
    <property type="protein sequence ID" value="HAN28397.1"/>
    <property type="molecule type" value="Genomic_DNA"/>
</dbReference>
<evidence type="ECO:0000313" key="3">
    <source>
        <dbReference type="Proteomes" id="UP000259273"/>
    </source>
</evidence>
<comment type="caution">
    <text evidence="2">The sequence shown here is derived from an EMBL/GenBank/DDBJ whole genome shotgun (WGS) entry which is preliminary data.</text>
</comment>
<dbReference type="PANTHER" id="PTHR43751:SF2">
    <property type="entry name" value="SULFATASE N-TERMINAL DOMAIN-CONTAINING PROTEIN"/>
    <property type="match status" value="1"/>
</dbReference>
<dbReference type="SUPFAM" id="SSF53649">
    <property type="entry name" value="Alkaline phosphatase-like"/>
    <property type="match status" value="1"/>
</dbReference>
<dbReference type="InterPro" id="IPR000917">
    <property type="entry name" value="Sulfatase_N"/>
</dbReference>
<dbReference type="Gene3D" id="3.30.1120.10">
    <property type="match status" value="1"/>
</dbReference>
<dbReference type="InterPro" id="IPR052701">
    <property type="entry name" value="GAG_Ulvan_Degrading_Sulfatases"/>
</dbReference>
<dbReference type="InterPro" id="IPR017850">
    <property type="entry name" value="Alkaline_phosphatase_core_sf"/>
</dbReference>
<dbReference type="AlphaFoldDB" id="A0A3C1KNZ6"/>
<name>A0A3C1KNZ6_9GAMM</name>
<dbReference type="PANTHER" id="PTHR43751">
    <property type="entry name" value="SULFATASE"/>
    <property type="match status" value="1"/>
</dbReference>
<protein>
    <submittedName>
        <fullName evidence="2">Arylsulfatase</fullName>
    </submittedName>
</protein>
<gene>
    <name evidence="2" type="ORF">DCP75_11890</name>
</gene>